<dbReference type="Pfam" id="PF00378">
    <property type="entry name" value="ECH_1"/>
    <property type="match status" value="1"/>
</dbReference>
<comment type="caution">
    <text evidence="5">The sequence shown here is derived from an EMBL/GenBank/DDBJ whole genome shotgun (WGS) entry which is preliminary data.</text>
</comment>
<dbReference type="CDD" id="cd06558">
    <property type="entry name" value="crotonase-like"/>
    <property type="match status" value="1"/>
</dbReference>
<dbReference type="InterPro" id="IPR016039">
    <property type="entry name" value="Thiolase-like"/>
</dbReference>
<evidence type="ECO:0000259" key="4">
    <source>
        <dbReference type="Pfam" id="PF18313"/>
    </source>
</evidence>
<dbReference type="SUPFAM" id="SSF52096">
    <property type="entry name" value="ClpP/crotonase"/>
    <property type="match status" value="1"/>
</dbReference>
<keyword evidence="3" id="KW-0456">Lyase</keyword>
<dbReference type="NCBIfam" id="NF006105">
    <property type="entry name" value="PRK08257.1-4"/>
    <property type="match status" value="1"/>
</dbReference>
<dbReference type="EMBL" id="JBHMDG010000010">
    <property type="protein sequence ID" value="MFB9312968.1"/>
    <property type="molecule type" value="Genomic_DNA"/>
</dbReference>
<evidence type="ECO:0000256" key="3">
    <source>
        <dbReference type="ARBA" id="ARBA00023239"/>
    </source>
</evidence>
<comment type="similarity">
    <text evidence="1">Belongs to the enoyl-CoA hydratase/isomerase family.</text>
</comment>
<organism evidence="5 6">
    <name type="scientific">Nocardioides plantarum</name>
    <dbReference type="NCBI Taxonomy" id="29299"/>
    <lineage>
        <taxon>Bacteria</taxon>
        <taxon>Bacillati</taxon>
        <taxon>Actinomycetota</taxon>
        <taxon>Actinomycetes</taxon>
        <taxon>Propionibacteriales</taxon>
        <taxon>Nocardioidaceae</taxon>
        <taxon>Nocardioides</taxon>
    </lineage>
</organism>
<protein>
    <submittedName>
        <fullName evidence="5">Acetyl-CoA acetyltransferase</fullName>
    </submittedName>
</protein>
<keyword evidence="6" id="KW-1185">Reference proteome</keyword>
<proteinExistence type="inferred from homology"/>
<dbReference type="InterPro" id="IPR040771">
    <property type="entry name" value="TLP1_add_C"/>
</dbReference>
<dbReference type="PANTHER" id="PTHR11941">
    <property type="entry name" value="ENOYL-COA HYDRATASE-RELATED"/>
    <property type="match status" value="1"/>
</dbReference>
<dbReference type="InterPro" id="IPR029045">
    <property type="entry name" value="ClpP/crotonase-like_dom_sf"/>
</dbReference>
<evidence type="ECO:0000313" key="6">
    <source>
        <dbReference type="Proteomes" id="UP001589750"/>
    </source>
</evidence>
<gene>
    <name evidence="5" type="ORF">ACFFRI_07925</name>
</gene>
<dbReference type="SUPFAM" id="SSF53901">
    <property type="entry name" value="Thiolase-like"/>
    <property type="match status" value="2"/>
</dbReference>
<sequence length="751" mass="78837">MTDLDPRTPVLVGVGQTIERIDDADYVGLSPVDLAARAARAALADTGADPAALAALVDVVAATRQFESSTPLTAVPFGRSTNVPRSIAQRVGADPARAILEIGGGQSPQRLVTELAGEIAAGRADVVLVAGGEAMSTHRHLAGPGQPDWSEDPGGQLEDRGYGLRGMVTRRSLVHGLHEIAGIYALGDNARRAARGETRDEYAASIGELFAPFTRVAAANPYAVAPTEIAAGDLMAVDERNRMIVAPYTRLVVSRDLVNQGAAVVLTSVATAERLGIDRERWVFLHGHCDLREQDFYDRPDLASAPTQPVAVHAALGMAGMALDDVDFLDLYSCFPFAVSQLLDGLGLEPDDPRGFTLTGGLPFFGGPGNNYSLHAIAEVVARTRAEPGTVGVVSANGGTLSKVSVGVYSTDPAPWRAGEDDLLQAAVDGRPRVPLDDQPADGWATVETWTVRHGRSGRTGLVVGRTAEGRRFVAAGVPGDDELVDWLEGDLEPVGQRLFVRATGPANRVTLTRERMDELVPRAPVGWREAYDHVVVRRDAAGAVVEVDVPGTPSAEGHHELAAVLDAFEADPSALVLVLHLPDGLTGEPDHLPRSGWAGLTARRVTKPVVAAVGGDALGGGLEALLACPFVVLEDHAVLALDQVARGRLAENGGLVRMPRLVPPRVATELAVTGRRVEAVEAVALGLANRVVPAGDAGTVARAWADDLAALPPHAVRSTLAVLAEAAAEPDLLAAVRRPRQAYDDALLGE</sequence>
<dbReference type="RefSeq" id="WP_140011681.1">
    <property type="nucleotide sequence ID" value="NZ_JBHMDG010000010.1"/>
</dbReference>
<name>A0ABV5K8A2_9ACTN</name>
<dbReference type="Pfam" id="PF18313">
    <property type="entry name" value="TLP1_add_C"/>
    <property type="match status" value="1"/>
</dbReference>
<feature type="domain" description="Thiolase-like protein type 1 additional C-terminal" evidence="4">
    <location>
        <begin position="424"/>
        <end position="505"/>
    </location>
</feature>
<dbReference type="Gene3D" id="3.40.47.10">
    <property type="match status" value="1"/>
</dbReference>
<reference evidence="5 6" key="1">
    <citation type="submission" date="2024-09" db="EMBL/GenBank/DDBJ databases">
        <authorList>
            <person name="Sun Q."/>
            <person name="Mori K."/>
        </authorList>
    </citation>
    <scope>NUCLEOTIDE SEQUENCE [LARGE SCALE GENOMIC DNA]</scope>
    <source>
        <strain evidence="5 6">JCM 9626</strain>
    </source>
</reference>
<dbReference type="Gene3D" id="2.40.50.840">
    <property type="match status" value="1"/>
</dbReference>
<dbReference type="Gene3D" id="3.90.226.10">
    <property type="entry name" value="2-enoyl-CoA Hydratase, Chain A, domain 1"/>
    <property type="match status" value="1"/>
</dbReference>
<evidence type="ECO:0000256" key="2">
    <source>
        <dbReference type="ARBA" id="ARBA00023098"/>
    </source>
</evidence>
<keyword evidence="2" id="KW-0443">Lipid metabolism</keyword>
<dbReference type="PANTHER" id="PTHR11941:SF169">
    <property type="entry name" value="(7AS)-7A-METHYL-1,5-DIOXO-2,3,5,6,7,7A-HEXAHYDRO-1H-INDENE-CARBOXYL-COA HYDROLASE"/>
    <property type="match status" value="1"/>
</dbReference>
<evidence type="ECO:0000256" key="1">
    <source>
        <dbReference type="ARBA" id="ARBA00005254"/>
    </source>
</evidence>
<dbReference type="InterPro" id="IPR001753">
    <property type="entry name" value="Enoyl-CoA_hydra/iso"/>
</dbReference>
<accession>A0ABV5K8A2</accession>
<evidence type="ECO:0000313" key="5">
    <source>
        <dbReference type="EMBL" id="MFB9312968.1"/>
    </source>
</evidence>
<dbReference type="Proteomes" id="UP001589750">
    <property type="component" value="Unassembled WGS sequence"/>
</dbReference>